<dbReference type="InterPro" id="IPR009571">
    <property type="entry name" value="SUR7/Rim9-like_fungi"/>
</dbReference>
<dbReference type="PANTHER" id="PTHR28019">
    <property type="entry name" value="CELL MEMBRANE PROTEIN YLR413W-RELATED"/>
    <property type="match status" value="1"/>
</dbReference>
<dbReference type="EMBL" id="JH711573">
    <property type="protein sequence ID" value="EIW86455.1"/>
    <property type="molecule type" value="Genomic_DNA"/>
</dbReference>
<evidence type="ECO:0000256" key="1">
    <source>
        <dbReference type="SAM" id="Phobius"/>
    </source>
</evidence>
<dbReference type="GeneID" id="19199101"/>
<dbReference type="Gene3D" id="1.20.140.150">
    <property type="match status" value="1"/>
</dbReference>
<dbReference type="Pfam" id="PF06687">
    <property type="entry name" value="SUR7"/>
    <property type="match status" value="1"/>
</dbReference>
<feature type="transmembrane region" description="Helical" evidence="1">
    <location>
        <begin position="153"/>
        <end position="174"/>
    </location>
</feature>
<dbReference type="InterPro" id="IPR052413">
    <property type="entry name" value="SUR7_domain"/>
</dbReference>
<organism evidence="2 3">
    <name type="scientific">Coniophora puteana (strain RWD-64-598)</name>
    <name type="common">Brown rot fungus</name>
    <dbReference type="NCBI Taxonomy" id="741705"/>
    <lineage>
        <taxon>Eukaryota</taxon>
        <taxon>Fungi</taxon>
        <taxon>Dikarya</taxon>
        <taxon>Basidiomycota</taxon>
        <taxon>Agaricomycotina</taxon>
        <taxon>Agaricomycetes</taxon>
        <taxon>Agaricomycetidae</taxon>
        <taxon>Boletales</taxon>
        <taxon>Coniophorineae</taxon>
        <taxon>Coniophoraceae</taxon>
        <taxon>Coniophora</taxon>
    </lineage>
</organism>
<evidence type="ECO:0008006" key="4">
    <source>
        <dbReference type="Google" id="ProtNLM"/>
    </source>
</evidence>
<feature type="transmembrane region" description="Helical" evidence="1">
    <location>
        <begin position="233"/>
        <end position="251"/>
    </location>
</feature>
<keyword evidence="1" id="KW-0472">Membrane</keyword>
<reference evidence="3" key="1">
    <citation type="journal article" date="2012" name="Science">
        <title>The Paleozoic origin of enzymatic lignin decomposition reconstructed from 31 fungal genomes.</title>
        <authorList>
            <person name="Floudas D."/>
            <person name="Binder M."/>
            <person name="Riley R."/>
            <person name="Barry K."/>
            <person name="Blanchette R.A."/>
            <person name="Henrissat B."/>
            <person name="Martinez A.T."/>
            <person name="Otillar R."/>
            <person name="Spatafora J.W."/>
            <person name="Yadav J.S."/>
            <person name="Aerts A."/>
            <person name="Benoit I."/>
            <person name="Boyd A."/>
            <person name="Carlson A."/>
            <person name="Copeland A."/>
            <person name="Coutinho P.M."/>
            <person name="de Vries R.P."/>
            <person name="Ferreira P."/>
            <person name="Findley K."/>
            <person name="Foster B."/>
            <person name="Gaskell J."/>
            <person name="Glotzer D."/>
            <person name="Gorecki P."/>
            <person name="Heitman J."/>
            <person name="Hesse C."/>
            <person name="Hori C."/>
            <person name="Igarashi K."/>
            <person name="Jurgens J.A."/>
            <person name="Kallen N."/>
            <person name="Kersten P."/>
            <person name="Kohler A."/>
            <person name="Kuees U."/>
            <person name="Kumar T.K.A."/>
            <person name="Kuo A."/>
            <person name="LaButti K."/>
            <person name="Larrondo L.F."/>
            <person name="Lindquist E."/>
            <person name="Ling A."/>
            <person name="Lombard V."/>
            <person name="Lucas S."/>
            <person name="Lundell T."/>
            <person name="Martin R."/>
            <person name="McLaughlin D.J."/>
            <person name="Morgenstern I."/>
            <person name="Morin E."/>
            <person name="Murat C."/>
            <person name="Nagy L.G."/>
            <person name="Nolan M."/>
            <person name="Ohm R.A."/>
            <person name="Patyshakuliyeva A."/>
            <person name="Rokas A."/>
            <person name="Ruiz-Duenas F.J."/>
            <person name="Sabat G."/>
            <person name="Salamov A."/>
            <person name="Samejima M."/>
            <person name="Schmutz J."/>
            <person name="Slot J.C."/>
            <person name="St John F."/>
            <person name="Stenlid J."/>
            <person name="Sun H."/>
            <person name="Sun S."/>
            <person name="Syed K."/>
            <person name="Tsang A."/>
            <person name="Wiebenga A."/>
            <person name="Young D."/>
            <person name="Pisabarro A."/>
            <person name="Eastwood D.C."/>
            <person name="Martin F."/>
            <person name="Cullen D."/>
            <person name="Grigoriev I.V."/>
            <person name="Hibbett D.S."/>
        </authorList>
    </citation>
    <scope>NUCLEOTIDE SEQUENCE [LARGE SCALE GENOMIC DNA]</scope>
    <source>
        <strain evidence="3">RWD-64-598 SS2</strain>
    </source>
</reference>
<name>A0A5M3N6H3_CONPW</name>
<keyword evidence="1" id="KW-1133">Transmembrane helix</keyword>
<sequence>MIRLRGEVCVGFASLLSLVAVLLLIFLHVGQINTSSVPHSIAMVTVNTSGYGTALENSFQVPIQGLYTNNATAPLQNATGLRPLYEFGLYSYCGFVNSSLGTCTNHTAARPFEPYLALKADMILNYTQFTDGIFYLTPTIFTDSSYFGSHTHAAYYFLIIGAVLATVSLVTGVVHRGWAFVLSSVTSIVAAIFILIGAAIWTAVIKKAENVNTYSTSAGFPTGIEVAAGKGLALAWAAFACLTVSIIPYMISCCTYRG</sequence>
<dbReference type="KEGG" id="cput:CONPUDRAFT_114785"/>
<accession>A0A5M3N6H3</accession>
<keyword evidence="3" id="KW-1185">Reference proteome</keyword>
<evidence type="ECO:0000313" key="2">
    <source>
        <dbReference type="EMBL" id="EIW86455.1"/>
    </source>
</evidence>
<keyword evidence="1" id="KW-0812">Transmembrane</keyword>
<feature type="transmembrane region" description="Helical" evidence="1">
    <location>
        <begin position="181"/>
        <end position="204"/>
    </location>
</feature>
<evidence type="ECO:0000313" key="3">
    <source>
        <dbReference type="Proteomes" id="UP000053558"/>
    </source>
</evidence>
<dbReference type="GO" id="GO:0005886">
    <property type="term" value="C:plasma membrane"/>
    <property type="evidence" value="ECO:0007669"/>
    <property type="project" value="InterPro"/>
</dbReference>
<dbReference type="OMA" id="MISCCTY"/>
<comment type="caution">
    <text evidence="2">The sequence shown here is derived from an EMBL/GenBank/DDBJ whole genome shotgun (WGS) entry which is preliminary data.</text>
</comment>
<dbReference type="RefSeq" id="XP_007763264.1">
    <property type="nucleotide sequence ID" value="XM_007765074.1"/>
</dbReference>
<dbReference type="AlphaFoldDB" id="A0A5M3N6H3"/>
<protein>
    <recommendedName>
        <fullName evidence="4">SUR7-domain-containing protein</fullName>
    </recommendedName>
</protein>
<gene>
    <name evidence="2" type="ORF">CONPUDRAFT_114785</name>
</gene>
<dbReference type="Proteomes" id="UP000053558">
    <property type="component" value="Unassembled WGS sequence"/>
</dbReference>
<dbReference type="PANTHER" id="PTHR28019:SF2">
    <property type="entry name" value="CELL MEMBRANE PROTEIN YLR413W-RELATED"/>
    <property type="match status" value="1"/>
</dbReference>
<proteinExistence type="predicted"/>
<dbReference type="GO" id="GO:0031505">
    <property type="term" value="P:fungal-type cell wall organization"/>
    <property type="evidence" value="ECO:0007669"/>
    <property type="project" value="TreeGrafter"/>
</dbReference>
<dbReference type="GO" id="GO:0051285">
    <property type="term" value="C:cell cortex of cell tip"/>
    <property type="evidence" value="ECO:0007669"/>
    <property type="project" value="TreeGrafter"/>
</dbReference>
<dbReference type="OrthoDB" id="3349852at2759"/>